<feature type="non-terminal residue" evidence="1">
    <location>
        <position position="75"/>
    </location>
</feature>
<evidence type="ECO:0000313" key="2">
    <source>
        <dbReference type="Proteomes" id="UP000736672"/>
    </source>
</evidence>
<dbReference type="OrthoDB" id="2567806at2759"/>
<accession>A0A9P9H051</accession>
<name>A0A9P9H051_FUSSL</name>
<gene>
    <name evidence="1" type="ORF">B0J15DRAFT_401140</name>
</gene>
<organism evidence="1 2">
    <name type="scientific">Fusarium solani</name>
    <name type="common">Filamentous fungus</name>
    <dbReference type="NCBI Taxonomy" id="169388"/>
    <lineage>
        <taxon>Eukaryota</taxon>
        <taxon>Fungi</taxon>
        <taxon>Dikarya</taxon>
        <taxon>Ascomycota</taxon>
        <taxon>Pezizomycotina</taxon>
        <taxon>Sordariomycetes</taxon>
        <taxon>Hypocreomycetidae</taxon>
        <taxon>Hypocreales</taxon>
        <taxon>Nectriaceae</taxon>
        <taxon>Fusarium</taxon>
        <taxon>Fusarium solani species complex</taxon>
    </lineage>
</organism>
<proteinExistence type="predicted"/>
<reference evidence="1" key="1">
    <citation type="journal article" date="2021" name="Nat. Commun.">
        <title>Genetic determinants of endophytism in the Arabidopsis root mycobiome.</title>
        <authorList>
            <person name="Mesny F."/>
            <person name="Miyauchi S."/>
            <person name="Thiergart T."/>
            <person name="Pickel B."/>
            <person name="Atanasova L."/>
            <person name="Karlsson M."/>
            <person name="Huettel B."/>
            <person name="Barry K.W."/>
            <person name="Haridas S."/>
            <person name="Chen C."/>
            <person name="Bauer D."/>
            <person name="Andreopoulos W."/>
            <person name="Pangilinan J."/>
            <person name="LaButti K."/>
            <person name="Riley R."/>
            <person name="Lipzen A."/>
            <person name="Clum A."/>
            <person name="Drula E."/>
            <person name="Henrissat B."/>
            <person name="Kohler A."/>
            <person name="Grigoriev I.V."/>
            <person name="Martin F.M."/>
            <person name="Hacquard S."/>
        </authorList>
    </citation>
    <scope>NUCLEOTIDE SEQUENCE</scope>
    <source>
        <strain evidence="1">FSSC 5 MPI-SDFR-AT-0091</strain>
    </source>
</reference>
<protein>
    <submittedName>
        <fullName evidence="1">Uncharacterized protein</fullName>
    </submittedName>
</protein>
<sequence>GARGVYDVASNAALVSEFGTYLNEVGLPGSSTCKSSTLTSCAQHMPPRQGTRNDTRGTMVAHQIVRKSRCQQLDS</sequence>
<comment type="caution">
    <text evidence="1">The sequence shown here is derived from an EMBL/GenBank/DDBJ whole genome shotgun (WGS) entry which is preliminary data.</text>
</comment>
<keyword evidence="2" id="KW-1185">Reference proteome</keyword>
<dbReference type="AlphaFoldDB" id="A0A9P9H051"/>
<dbReference type="Proteomes" id="UP000736672">
    <property type="component" value="Unassembled WGS sequence"/>
</dbReference>
<dbReference type="EMBL" id="JAGTJS010000014">
    <property type="protein sequence ID" value="KAH7248271.1"/>
    <property type="molecule type" value="Genomic_DNA"/>
</dbReference>
<evidence type="ECO:0000313" key="1">
    <source>
        <dbReference type="EMBL" id="KAH7248271.1"/>
    </source>
</evidence>